<feature type="binding site" evidence="5">
    <location>
        <position position="284"/>
    </location>
    <ligand>
        <name>ATP</name>
        <dbReference type="ChEBI" id="CHEBI:30616"/>
    </ligand>
</feature>
<keyword evidence="6" id="KW-1133">Transmembrane helix</keyword>
<evidence type="ECO:0000256" key="5">
    <source>
        <dbReference type="PROSITE-ProRule" id="PRU10141"/>
    </source>
</evidence>
<feature type="transmembrane region" description="Helical" evidence="6">
    <location>
        <begin position="117"/>
        <end position="136"/>
    </location>
</feature>
<sequence length="570" mass="62451">MNISESTETVVREPQLASSDPCAKGDQMFCPHMGIEGNASQRFHIEQLTLLRKRLKVAGLLLASGFLAFLIRAYFLGDHPHLKVVTDDILWWSCHIVTGILIAITAFVTFSRWTPCWSLRWSEIIMFGLPGVFFAFDQATMACTCSAEENMKIAAAYPFSSVIPWIILMQVYGVFIPSGKTRGGFVIAIFAIIPIVTAMLTSVYSSAVSDVLYSEGGLSSMVLIMCLSAATSAYGAFRFGRFRREAFDARSVGVYSLKKKLGQGGMGEVFLAEHKLLKRPCAIKLIRPEFAGEKRALERFESEVQAAAGMTHPNSIEIYDYGHTDDGTFYYAMEYLPGLSLQQIVQKYGPLSASRTAYLLAQVCDALEEAHAKGLIHRDIKPGNIFAAERGGRYDIAKLLDYGLVKSTASNSTADMELTAVGSVIGSPLFGAPESLVGEGSGPQSDLYSLGATAFYLLSARTVFPESNILKAVFAHVNLPPDPISEIADVPDDLAAVVMQALSKKPEERFASAREMGLALRNCECYNDWNYMIAEAWWEEVENFQERAAVETQTEAGEVTVQMPSPVPVG</sequence>
<feature type="transmembrane region" description="Helical" evidence="6">
    <location>
        <begin position="216"/>
        <end position="237"/>
    </location>
</feature>
<dbReference type="AlphaFoldDB" id="A0A517T4N6"/>
<evidence type="ECO:0000256" key="6">
    <source>
        <dbReference type="SAM" id="Phobius"/>
    </source>
</evidence>
<dbReference type="Gene3D" id="3.30.200.20">
    <property type="entry name" value="Phosphorylase Kinase, domain 1"/>
    <property type="match status" value="1"/>
</dbReference>
<dbReference type="PROSITE" id="PS50011">
    <property type="entry name" value="PROTEIN_KINASE_DOM"/>
    <property type="match status" value="1"/>
</dbReference>
<keyword evidence="4 5" id="KW-0067">ATP-binding</keyword>
<evidence type="ECO:0000256" key="1">
    <source>
        <dbReference type="ARBA" id="ARBA00022679"/>
    </source>
</evidence>
<evidence type="ECO:0000259" key="7">
    <source>
        <dbReference type="PROSITE" id="PS50011"/>
    </source>
</evidence>
<dbReference type="KEGG" id="chya:V22_05560"/>
<dbReference type="PANTHER" id="PTHR43289:SF6">
    <property type="entry name" value="SERINE_THREONINE-PROTEIN KINASE NEKL-3"/>
    <property type="match status" value="1"/>
</dbReference>
<evidence type="ECO:0000256" key="4">
    <source>
        <dbReference type="ARBA" id="ARBA00022840"/>
    </source>
</evidence>
<keyword evidence="2 5" id="KW-0547">Nucleotide-binding</keyword>
<dbReference type="OrthoDB" id="6111975at2"/>
<evidence type="ECO:0000256" key="2">
    <source>
        <dbReference type="ARBA" id="ARBA00022741"/>
    </source>
</evidence>
<gene>
    <name evidence="8" type="primary">pknB_1</name>
    <name evidence="8" type="ORF">V22_05560</name>
</gene>
<dbReference type="CDD" id="cd14014">
    <property type="entry name" value="STKc_PknB_like"/>
    <property type="match status" value="1"/>
</dbReference>
<dbReference type="PROSITE" id="PS00107">
    <property type="entry name" value="PROTEIN_KINASE_ATP"/>
    <property type="match status" value="1"/>
</dbReference>
<keyword evidence="6" id="KW-0472">Membrane</keyword>
<dbReference type="PANTHER" id="PTHR43289">
    <property type="entry name" value="MITOGEN-ACTIVATED PROTEIN KINASE KINASE KINASE 20-RELATED"/>
    <property type="match status" value="1"/>
</dbReference>
<feature type="transmembrane region" description="Helical" evidence="6">
    <location>
        <begin position="183"/>
        <end position="204"/>
    </location>
</feature>
<evidence type="ECO:0000256" key="3">
    <source>
        <dbReference type="ARBA" id="ARBA00022777"/>
    </source>
</evidence>
<dbReference type="InterPro" id="IPR017441">
    <property type="entry name" value="Protein_kinase_ATP_BS"/>
</dbReference>
<keyword evidence="6" id="KW-0812">Transmembrane</keyword>
<dbReference type="SMART" id="SM00220">
    <property type="entry name" value="S_TKc"/>
    <property type="match status" value="1"/>
</dbReference>
<dbReference type="GO" id="GO:0004674">
    <property type="term" value="F:protein serine/threonine kinase activity"/>
    <property type="evidence" value="ECO:0007669"/>
    <property type="project" value="UniProtKB-EC"/>
</dbReference>
<reference evidence="8 9" key="1">
    <citation type="submission" date="2019-02" db="EMBL/GenBank/DDBJ databases">
        <title>Deep-cultivation of Planctomycetes and their phenomic and genomic characterization uncovers novel biology.</title>
        <authorList>
            <person name="Wiegand S."/>
            <person name="Jogler M."/>
            <person name="Boedeker C."/>
            <person name="Pinto D."/>
            <person name="Vollmers J."/>
            <person name="Rivas-Marin E."/>
            <person name="Kohn T."/>
            <person name="Peeters S.H."/>
            <person name="Heuer A."/>
            <person name="Rast P."/>
            <person name="Oberbeckmann S."/>
            <person name="Bunk B."/>
            <person name="Jeske O."/>
            <person name="Meyerdierks A."/>
            <person name="Storesund J.E."/>
            <person name="Kallscheuer N."/>
            <person name="Luecker S."/>
            <person name="Lage O.M."/>
            <person name="Pohl T."/>
            <person name="Merkel B.J."/>
            <person name="Hornburger P."/>
            <person name="Mueller R.-W."/>
            <person name="Bruemmer F."/>
            <person name="Labrenz M."/>
            <person name="Spormann A.M."/>
            <person name="Op den Camp H."/>
            <person name="Overmann J."/>
            <person name="Amann R."/>
            <person name="Jetten M.S.M."/>
            <person name="Mascher T."/>
            <person name="Medema M.H."/>
            <person name="Devos D.P."/>
            <person name="Kaster A.-K."/>
            <person name="Ovreas L."/>
            <person name="Rohde M."/>
            <person name="Galperin M.Y."/>
            <person name="Jogler C."/>
        </authorList>
    </citation>
    <scope>NUCLEOTIDE SEQUENCE [LARGE SCALE GENOMIC DNA]</scope>
    <source>
        <strain evidence="8 9">V22</strain>
    </source>
</reference>
<dbReference type="RefSeq" id="WP_145259581.1">
    <property type="nucleotide sequence ID" value="NZ_CP036316.1"/>
</dbReference>
<evidence type="ECO:0000313" key="8">
    <source>
        <dbReference type="EMBL" id="QDT63335.1"/>
    </source>
</evidence>
<feature type="transmembrane region" description="Helical" evidence="6">
    <location>
        <begin position="156"/>
        <end position="176"/>
    </location>
</feature>
<dbReference type="SUPFAM" id="SSF56112">
    <property type="entry name" value="Protein kinase-like (PK-like)"/>
    <property type="match status" value="1"/>
</dbReference>
<keyword evidence="1 8" id="KW-0808">Transferase</keyword>
<dbReference type="Proteomes" id="UP000319976">
    <property type="component" value="Chromosome"/>
</dbReference>
<name>A0A517T4N6_9PLAN</name>
<dbReference type="InterPro" id="IPR000719">
    <property type="entry name" value="Prot_kinase_dom"/>
</dbReference>
<feature type="transmembrane region" description="Helical" evidence="6">
    <location>
        <begin position="57"/>
        <end position="77"/>
    </location>
</feature>
<organism evidence="8 9">
    <name type="scientific">Calycomorphotria hydatis</name>
    <dbReference type="NCBI Taxonomy" id="2528027"/>
    <lineage>
        <taxon>Bacteria</taxon>
        <taxon>Pseudomonadati</taxon>
        <taxon>Planctomycetota</taxon>
        <taxon>Planctomycetia</taxon>
        <taxon>Planctomycetales</taxon>
        <taxon>Planctomycetaceae</taxon>
        <taxon>Calycomorphotria</taxon>
    </lineage>
</organism>
<proteinExistence type="predicted"/>
<evidence type="ECO:0000313" key="9">
    <source>
        <dbReference type="Proteomes" id="UP000319976"/>
    </source>
</evidence>
<dbReference type="EMBL" id="CP036316">
    <property type="protein sequence ID" value="QDT63335.1"/>
    <property type="molecule type" value="Genomic_DNA"/>
</dbReference>
<accession>A0A517T4N6</accession>
<keyword evidence="9" id="KW-1185">Reference proteome</keyword>
<dbReference type="EC" id="2.7.11.1" evidence="8"/>
<dbReference type="Gene3D" id="1.10.510.10">
    <property type="entry name" value="Transferase(Phosphotransferase) domain 1"/>
    <property type="match status" value="1"/>
</dbReference>
<protein>
    <submittedName>
        <fullName evidence="8">Serine/threonine-protein kinase PknB</fullName>
        <ecNumber evidence="8">2.7.11.1</ecNumber>
    </submittedName>
</protein>
<feature type="transmembrane region" description="Helical" evidence="6">
    <location>
        <begin position="89"/>
        <end position="110"/>
    </location>
</feature>
<dbReference type="GO" id="GO:0005524">
    <property type="term" value="F:ATP binding"/>
    <property type="evidence" value="ECO:0007669"/>
    <property type="project" value="UniProtKB-UniRule"/>
</dbReference>
<keyword evidence="3 8" id="KW-0418">Kinase</keyword>
<feature type="domain" description="Protein kinase" evidence="7">
    <location>
        <begin position="255"/>
        <end position="530"/>
    </location>
</feature>
<dbReference type="Pfam" id="PF00069">
    <property type="entry name" value="Pkinase"/>
    <property type="match status" value="1"/>
</dbReference>
<dbReference type="InterPro" id="IPR011009">
    <property type="entry name" value="Kinase-like_dom_sf"/>
</dbReference>